<comment type="caution">
    <text evidence="3">The sequence shown here is derived from an EMBL/GenBank/DDBJ whole genome shotgun (WGS) entry which is preliminary data.</text>
</comment>
<sequence length="753" mass="82034">MIAGVGRHARTRRDSRALVTHLLKPENNPRVRILGGTLASDLPDAVRDMERLRDASKADAAALHIFLSPSLAMSDNELARAAEIVIGHFGAEGHPAALVFHDKERRDGDGHRHAHLVLGRVSPEGRVLESGYEKIKIETASRIVEHELGEPATLGRHHASAVHWLRNNRREDVASWLEAIHGPDPERPTSAASPDKRQALARQGVNFSDARAAIRDAWTSGGAEAVRSAGYEIAPGRKSGVYIVSAGNVEIGALDRLTGEKRADVRLVMEADLDRISRKESKSENTQRPGKPAESVSQPSTADPSSEKSASFRPVRSGTGTRPPLYGRKKSGAEQVSEASAEQARQFAEGHNVRLDDRLAVAAARRWIEGRRATLKGAILESSQALSDADARREVAQCRRGLAVLDAADTALRADPGLAYGGEKALMGAARRLHAERTAATRDEIRTAWESGGVAALRNAGYEIAPDRDGTWRVLRNGVPLGTLDRLTGEKPPDARQRSALAPDAEKPTKSRKGRTSWNPQRPEKPVQRDSRVATGDPSSGKQPRRRTPEEAFAAANSFLDRLDANLSGRIAELFCPDRLPEPAELTDARRRLAGAAQELAAWDAHNGTRVTELRLRTASGRPRSFWAWAFGATGRYDVASRELAALSAERERFLIPVTAVRREINILRTAQEVRQSGHDDTRSRERERMVSQASLIPDARAALTEDPAIAFGGQKALAAAARRRQATRLAEEHRAERDLQPEGHTIGGLYGG</sequence>
<feature type="region of interest" description="Disordered" evidence="1">
    <location>
        <begin position="731"/>
        <end position="753"/>
    </location>
</feature>
<dbReference type="RefSeq" id="WP_192110106.1">
    <property type="nucleotide sequence ID" value="NZ_JACYXJ010000005.1"/>
</dbReference>
<proteinExistence type="predicted"/>
<dbReference type="Proteomes" id="UP000615687">
    <property type="component" value="Unassembled WGS sequence"/>
</dbReference>
<dbReference type="InterPro" id="IPR005094">
    <property type="entry name" value="Endonuclease_MobA/VirD2"/>
</dbReference>
<name>A0ABR9CF31_9HYPH</name>
<feature type="compositionally biased region" description="Basic and acidic residues" evidence="1">
    <location>
        <begin position="276"/>
        <end position="285"/>
    </location>
</feature>
<organism evidence="3 4">
    <name type="scientific">Roseibium polysiphoniae</name>
    <dbReference type="NCBI Taxonomy" id="2571221"/>
    <lineage>
        <taxon>Bacteria</taxon>
        <taxon>Pseudomonadati</taxon>
        <taxon>Pseudomonadota</taxon>
        <taxon>Alphaproteobacteria</taxon>
        <taxon>Hyphomicrobiales</taxon>
        <taxon>Stappiaceae</taxon>
        <taxon>Roseibium</taxon>
    </lineage>
</organism>
<evidence type="ECO:0000313" key="4">
    <source>
        <dbReference type="Proteomes" id="UP000615687"/>
    </source>
</evidence>
<feature type="compositionally biased region" description="Polar residues" evidence="1">
    <location>
        <begin position="295"/>
        <end position="309"/>
    </location>
</feature>
<protein>
    <recommendedName>
        <fullName evidence="2">MobA/VirD2-like nuclease domain-containing protein</fullName>
    </recommendedName>
</protein>
<evidence type="ECO:0000313" key="3">
    <source>
        <dbReference type="EMBL" id="MBD8877670.1"/>
    </source>
</evidence>
<dbReference type="EMBL" id="JACYXJ010000005">
    <property type="protein sequence ID" value="MBD8877670.1"/>
    <property type="molecule type" value="Genomic_DNA"/>
</dbReference>
<feature type="compositionally biased region" description="Basic and acidic residues" evidence="1">
    <location>
        <begin position="731"/>
        <end position="742"/>
    </location>
</feature>
<feature type="region of interest" description="Disordered" evidence="1">
    <location>
        <begin position="482"/>
        <end position="549"/>
    </location>
</feature>
<reference evidence="3 4" key="1">
    <citation type="submission" date="2020-09" db="EMBL/GenBank/DDBJ databases">
        <title>The genome sequence of type strain Labrenzia polysiphoniae KACC 19711.</title>
        <authorList>
            <person name="Liu Y."/>
        </authorList>
    </citation>
    <scope>NUCLEOTIDE SEQUENCE [LARGE SCALE GENOMIC DNA]</scope>
    <source>
        <strain evidence="3 4">KACC 19711</strain>
    </source>
</reference>
<gene>
    <name evidence="3" type="ORF">IG617_15335</name>
</gene>
<evidence type="ECO:0000259" key="2">
    <source>
        <dbReference type="Pfam" id="PF03432"/>
    </source>
</evidence>
<dbReference type="Pfam" id="PF03432">
    <property type="entry name" value="Relaxase"/>
    <property type="match status" value="1"/>
</dbReference>
<feature type="compositionally biased region" description="Low complexity" evidence="1">
    <location>
        <begin position="333"/>
        <end position="345"/>
    </location>
</feature>
<accession>A0ABR9CF31</accession>
<evidence type="ECO:0000256" key="1">
    <source>
        <dbReference type="SAM" id="MobiDB-lite"/>
    </source>
</evidence>
<keyword evidence="4" id="KW-1185">Reference proteome</keyword>
<feature type="domain" description="MobA/VirD2-like nuclease" evidence="2">
    <location>
        <begin position="34"/>
        <end position="149"/>
    </location>
</feature>
<feature type="region of interest" description="Disordered" evidence="1">
    <location>
        <begin position="276"/>
        <end position="345"/>
    </location>
</feature>
<feature type="compositionally biased region" description="Basic and acidic residues" evidence="1">
    <location>
        <begin position="522"/>
        <end position="532"/>
    </location>
</feature>
<feature type="compositionally biased region" description="Basic and acidic residues" evidence="1">
    <location>
        <begin position="487"/>
        <end position="497"/>
    </location>
</feature>